<dbReference type="EMBL" id="JAAXKZ010000026">
    <property type="protein sequence ID" value="NMH91878.1"/>
    <property type="molecule type" value="Genomic_DNA"/>
</dbReference>
<feature type="chain" id="PRO_5038822761" description="ARB-07466-like C-terminal domain-containing protein" evidence="2">
    <location>
        <begin position="31"/>
        <end position="268"/>
    </location>
</feature>
<protein>
    <recommendedName>
        <fullName evidence="3">ARB-07466-like C-terminal domain-containing protein</fullName>
    </recommendedName>
</protein>
<dbReference type="RefSeq" id="WP_169412382.1">
    <property type="nucleotide sequence ID" value="NZ_JAAXKZ010000026.1"/>
</dbReference>
<evidence type="ECO:0000256" key="1">
    <source>
        <dbReference type="SAM" id="Coils"/>
    </source>
</evidence>
<evidence type="ECO:0000313" key="5">
    <source>
        <dbReference type="Proteomes" id="UP000586918"/>
    </source>
</evidence>
<evidence type="ECO:0000259" key="3">
    <source>
        <dbReference type="Pfam" id="PF26571"/>
    </source>
</evidence>
<dbReference type="Pfam" id="PF26571">
    <property type="entry name" value="VldE"/>
    <property type="match status" value="1"/>
</dbReference>
<evidence type="ECO:0000256" key="2">
    <source>
        <dbReference type="SAM" id="SignalP"/>
    </source>
</evidence>
<comment type="caution">
    <text evidence="4">The sequence shown here is derived from an EMBL/GenBank/DDBJ whole genome shotgun (WGS) entry which is preliminary data.</text>
</comment>
<organism evidence="4 5">
    <name type="scientific">Pseudonocardia bannensis</name>
    <dbReference type="NCBI Taxonomy" id="630973"/>
    <lineage>
        <taxon>Bacteria</taxon>
        <taxon>Bacillati</taxon>
        <taxon>Actinomycetota</taxon>
        <taxon>Actinomycetes</taxon>
        <taxon>Pseudonocardiales</taxon>
        <taxon>Pseudonocardiaceae</taxon>
        <taxon>Pseudonocardia</taxon>
    </lineage>
</organism>
<keyword evidence="2" id="KW-0732">Signal</keyword>
<proteinExistence type="predicted"/>
<feature type="domain" description="ARB-07466-like C-terminal" evidence="3">
    <location>
        <begin position="155"/>
        <end position="249"/>
    </location>
</feature>
<sequence length="268" mass="27044">MARPGVPTPVRRGVAVVAVAGGALSLVGAAAPGPGAVTGTPQADPGPGAQPAALLLTTGTASSDATAAAPALVEQRTLAPVAPETEILDASALVKAVQLAEDQAAEAERKAAEAKAEAERKAAEAKKAAEVRAVSATTTAATGALGCGLSTASLGDVKPWVEQAAEFLGCLFGKPTMIGQASRGNASDHPSGLALDFMMRGATGDRLAECAVRNKDALGITYVIWKQRINFGSGWQPMEDRGSDTANHFDHVHVSFEKSAPGGRPTGC</sequence>
<dbReference type="AlphaFoldDB" id="A0A848DGS9"/>
<feature type="signal peptide" evidence="2">
    <location>
        <begin position="1"/>
        <end position="30"/>
    </location>
</feature>
<accession>A0A848DGS9</accession>
<evidence type="ECO:0000313" key="4">
    <source>
        <dbReference type="EMBL" id="NMH91878.1"/>
    </source>
</evidence>
<dbReference type="Proteomes" id="UP000586918">
    <property type="component" value="Unassembled WGS sequence"/>
</dbReference>
<feature type="coiled-coil region" evidence="1">
    <location>
        <begin position="90"/>
        <end position="131"/>
    </location>
</feature>
<gene>
    <name evidence="4" type="ORF">HF519_09870</name>
</gene>
<keyword evidence="5" id="KW-1185">Reference proteome</keyword>
<name>A0A848DGS9_9PSEU</name>
<dbReference type="InterPro" id="IPR058593">
    <property type="entry name" value="ARB_07466-like_C"/>
</dbReference>
<reference evidence="4 5" key="1">
    <citation type="submission" date="2020-04" db="EMBL/GenBank/DDBJ databases">
        <authorList>
            <person name="Klaysubun C."/>
            <person name="Duangmal K."/>
            <person name="Lipun K."/>
        </authorList>
    </citation>
    <scope>NUCLEOTIDE SEQUENCE [LARGE SCALE GENOMIC DNA]</scope>
    <source>
        <strain evidence="4 5">DSM 45300</strain>
    </source>
</reference>
<keyword evidence="1" id="KW-0175">Coiled coil</keyword>